<accession>A0A0D3RL41</accession>
<dbReference type="AlphaFoldDB" id="A0A0D3RL41"/>
<dbReference type="EMBL" id="KM583817">
    <property type="protein sequence ID" value="AJS10437.1"/>
    <property type="molecule type" value="Genomic_DNA"/>
</dbReference>
<protein>
    <submittedName>
        <fullName evidence="1">Uncharacterized protein</fullName>
    </submittedName>
</protein>
<name>A0A0D3RL41_HELPX</name>
<dbReference type="RefSeq" id="WP_120914613.1">
    <property type="nucleotide sequence ID" value="NZ_KM583817.1"/>
</dbReference>
<proteinExistence type="predicted"/>
<organism evidence="1">
    <name type="scientific">Helicobacter pylori</name>
    <name type="common">Campylobacter pylori</name>
    <dbReference type="NCBI Taxonomy" id="210"/>
    <lineage>
        <taxon>Bacteria</taxon>
        <taxon>Pseudomonadati</taxon>
        <taxon>Campylobacterota</taxon>
        <taxon>Epsilonproteobacteria</taxon>
        <taxon>Campylobacterales</taxon>
        <taxon>Helicobacteraceae</taxon>
        <taxon>Helicobacter</taxon>
    </lineage>
</organism>
<sequence>MEDPLIRKISPQTILDKLQLNQNNYENQIPPRYLDSLKYILHSNLYGYYLAKKTYILSNYTLKQKDLNDCSLLYNRCKNINQHLQKTLSNTRIIILCKKSKHQFCLHFGNSIALALISRNSQQFHKDFCHEVSHLFALSNNKYIDEGIAVFTEKVALLFDNFEEILKNKLWLISQTAHRANKYNPYTYGCTAIASVILDNYKNIKPFLDQCKQASLKKSIELMHLAIQKHFKKQPTAPKKLENPNHEYFLGNIHSFLKHVSYILTKSVNILNFQDWLNLTRCTFLAPVNQTAKQLTKSFQSTHHSPPYDKIAWLFKIINKIHNIKSIKNSQKIAERTRKIILEISYNTQDEQIGNDVLLMIEILEKYIPNTAQKSILKGYYNDF</sequence>
<geneLocation type="plasmid" evidence="1">
    <name>pUM157</name>
</geneLocation>
<keyword evidence="1" id="KW-0614">Plasmid</keyword>
<evidence type="ECO:0000313" key="1">
    <source>
        <dbReference type="EMBL" id="AJS10437.1"/>
    </source>
</evidence>
<reference evidence="1" key="1">
    <citation type="submission" date="2014-09" db="EMBL/GenBank/DDBJ databases">
        <title>Plasmid profiling of clinical strains of Helicobacter pylori from Malaysia.</title>
        <authorList>
            <person name="Ooi M.K."/>
            <person name="Gan H.Y."/>
            <person name="Loke M.F."/>
            <person name="Gan H.M."/>
            <person name="Goh K.L."/>
            <person name="Vadivelu J."/>
            <person name="Dieye Y."/>
        </authorList>
    </citation>
    <scope>NUCLEOTIDE SEQUENCE</scope>
    <source>
        <strain evidence="1">UM157</strain>
        <plasmid evidence="1">pUM157</plasmid>
    </source>
</reference>